<protein>
    <submittedName>
        <fullName evidence="1">Uncharacterized protein</fullName>
    </submittedName>
</protein>
<dbReference type="EMBL" id="GBXM01044636">
    <property type="protein sequence ID" value="JAH63941.1"/>
    <property type="molecule type" value="Transcribed_RNA"/>
</dbReference>
<dbReference type="AlphaFoldDB" id="A0A0E9UDT2"/>
<reference evidence="1" key="1">
    <citation type="submission" date="2014-11" db="EMBL/GenBank/DDBJ databases">
        <authorList>
            <person name="Amaro Gonzalez C."/>
        </authorList>
    </citation>
    <scope>NUCLEOTIDE SEQUENCE</scope>
</reference>
<organism evidence="1">
    <name type="scientific">Anguilla anguilla</name>
    <name type="common">European freshwater eel</name>
    <name type="synonym">Muraena anguilla</name>
    <dbReference type="NCBI Taxonomy" id="7936"/>
    <lineage>
        <taxon>Eukaryota</taxon>
        <taxon>Metazoa</taxon>
        <taxon>Chordata</taxon>
        <taxon>Craniata</taxon>
        <taxon>Vertebrata</taxon>
        <taxon>Euteleostomi</taxon>
        <taxon>Actinopterygii</taxon>
        <taxon>Neopterygii</taxon>
        <taxon>Teleostei</taxon>
        <taxon>Anguilliformes</taxon>
        <taxon>Anguillidae</taxon>
        <taxon>Anguilla</taxon>
    </lineage>
</organism>
<accession>A0A0E9UDT2</accession>
<dbReference type="EMBL" id="GBXM01044306">
    <property type="protein sequence ID" value="JAH64271.1"/>
    <property type="molecule type" value="Transcribed_RNA"/>
</dbReference>
<reference evidence="1" key="2">
    <citation type="journal article" date="2015" name="Fish Shellfish Immunol.">
        <title>Early steps in the European eel (Anguilla anguilla)-Vibrio vulnificus interaction in the gills: Role of the RtxA13 toxin.</title>
        <authorList>
            <person name="Callol A."/>
            <person name="Pajuelo D."/>
            <person name="Ebbesson L."/>
            <person name="Teles M."/>
            <person name="MacKenzie S."/>
            <person name="Amaro C."/>
        </authorList>
    </citation>
    <scope>NUCLEOTIDE SEQUENCE</scope>
</reference>
<name>A0A0E9UDT2_ANGAN</name>
<sequence>MTSSANSRDATPMSPNWTHSIPRLRLEILSTNTKNRKVDKAHPWQSLTPTLNKLDLMPRMRTQLSL</sequence>
<proteinExistence type="predicted"/>
<evidence type="ECO:0000313" key="1">
    <source>
        <dbReference type="EMBL" id="JAH63941.1"/>
    </source>
</evidence>